<dbReference type="SUPFAM" id="SSF52833">
    <property type="entry name" value="Thioredoxin-like"/>
    <property type="match status" value="1"/>
</dbReference>
<dbReference type="GO" id="GO:0004791">
    <property type="term" value="F:thioredoxin-disulfide reductase (NADPH) activity"/>
    <property type="evidence" value="ECO:0007669"/>
    <property type="project" value="TreeGrafter"/>
</dbReference>
<dbReference type="GO" id="GO:0030178">
    <property type="term" value="P:negative regulation of Wnt signaling pathway"/>
    <property type="evidence" value="ECO:0007669"/>
    <property type="project" value="TreeGrafter"/>
</dbReference>
<dbReference type="InterPro" id="IPR012336">
    <property type="entry name" value="Thioredoxin-like_fold"/>
</dbReference>
<dbReference type="PROSITE" id="PS51352">
    <property type="entry name" value="THIOREDOXIN_2"/>
    <property type="match status" value="1"/>
</dbReference>
<dbReference type="AlphaFoldDB" id="A0A814MJ65"/>
<gene>
    <name evidence="3" type="ORF">BJG266_LOCUS20135</name>
    <name evidence="2" type="ORF">QVE165_LOCUS6733</name>
</gene>
<dbReference type="Gene3D" id="3.40.30.10">
    <property type="entry name" value="Glutaredoxin"/>
    <property type="match status" value="1"/>
</dbReference>
<reference evidence="3" key="1">
    <citation type="submission" date="2021-02" db="EMBL/GenBank/DDBJ databases">
        <authorList>
            <person name="Nowell W R."/>
        </authorList>
    </citation>
    <scope>NUCLEOTIDE SEQUENCE</scope>
</reference>
<evidence type="ECO:0000313" key="5">
    <source>
        <dbReference type="Proteomes" id="UP000663877"/>
    </source>
</evidence>
<dbReference type="Pfam" id="PF13905">
    <property type="entry name" value="Thioredoxin_8"/>
    <property type="match status" value="1"/>
</dbReference>
<feature type="domain" description="Thioredoxin" evidence="1">
    <location>
        <begin position="1"/>
        <end position="134"/>
    </location>
</feature>
<dbReference type="InterPro" id="IPR036249">
    <property type="entry name" value="Thioredoxin-like_sf"/>
</dbReference>
<sequence>MTSLAKFFDGNVHNKINKKIDFSDQKYKGKIIGLYFSAHWCPPCRAFTPKLVEFYKTHRKDKNFEIIYISSDQDEQTFDDYYKEMPWLKMDFKERKKREKLLKVFKVTGIPALILFDGDTGNIICTNAIEQIQYRDKKGENFPWKSC</sequence>
<dbReference type="Proteomes" id="UP000663877">
    <property type="component" value="Unassembled WGS sequence"/>
</dbReference>
<dbReference type="Proteomes" id="UP000663832">
    <property type="component" value="Unassembled WGS sequence"/>
</dbReference>
<accession>A0A814MJ65</accession>
<dbReference type="PANTHER" id="PTHR46472">
    <property type="entry name" value="NUCLEOREDOXIN"/>
    <property type="match status" value="1"/>
</dbReference>
<evidence type="ECO:0000313" key="3">
    <source>
        <dbReference type="EMBL" id="CAF1078721.1"/>
    </source>
</evidence>
<dbReference type="EMBL" id="CAJNOM010000028">
    <property type="protein sequence ID" value="CAF0849038.1"/>
    <property type="molecule type" value="Genomic_DNA"/>
</dbReference>
<organism evidence="3 5">
    <name type="scientific">Adineta steineri</name>
    <dbReference type="NCBI Taxonomy" id="433720"/>
    <lineage>
        <taxon>Eukaryota</taxon>
        <taxon>Metazoa</taxon>
        <taxon>Spiralia</taxon>
        <taxon>Gnathifera</taxon>
        <taxon>Rotifera</taxon>
        <taxon>Eurotatoria</taxon>
        <taxon>Bdelloidea</taxon>
        <taxon>Adinetida</taxon>
        <taxon>Adinetidae</taxon>
        <taxon>Adineta</taxon>
    </lineage>
</organism>
<proteinExistence type="predicted"/>
<dbReference type="PANTHER" id="PTHR46472:SF1">
    <property type="entry name" value="NUCLEOREDOXIN"/>
    <property type="match status" value="1"/>
</dbReference>
<name>A0A814MJ65_9BILA</name>
<protein>
    <recommendedName>
        <fullName evidence="1">Thioredoxin domain-containing protein</fullName>
    </recommendedName>
</protein>
<evidence type="ECO:0000313" key="2">
    <source>
        <dbReference type="EMBL" id="CAF0849038.1"/>
    </source>
</evidence>
<dbReference type="GO" id="GO:0031397">
    <property type="term" value="P:negative regulation of protein ubiquitination"/>
    <property type="evidence" value="ECO:0007669"/>
    <property type="project" value="TreeGrafter"/>
</dbReference>
<dbReference type="InterPro" id="IPR013766">
    <property type="entry name" value="Thioredoxin_domain"/>
</dbReference>
<dbReference type="OrthoDB" id="409136at2759"/>
<evidence type="ECO:0000259" key="1">
    <source>
        <dbReference type="PROSITE" id="PS51352"/>
    </source>
</evidence>
<dbReference type="EMBL" id="CAJNOI010000112">
    <property type="protein sequence ID" value="CAF1078721.1"/>
    <property type="molecule type" value="Genomic_DNA"/>
</dbReference>
<comment type="caution">
    <text evidence="3">The sequence shown here is derived from an EMBL/GenBank/DDBJ whole genome shotgun (WGS) entry which is preliminary data.</text>
</comment>
<evidence type="ECO:0000313" key="4">
    <source>
        <dbReference type="Proteomes" id="UP000663832"/>
    </source>
</evidence>
<dbReference type="GO" id="GO:0005634">
    <property type="term" value="C:nucleus"/>
    <property type="evidence" value="ECO:0007669"/>
    <property type="project" value="TreeGrafter"/>
</dbReference>
<keyword evidence="4" id="KW-1185">Reference proteome</keyword>